<dbReference type="PANTHER" id="PTHR28511">
    <property type="entry name" value="ENDONUCLEASE V"/>
    <property type="match status" value="1"/>
</dbReference>
<dbReference type="EC" id="3.1.21.7" evidence="6"/>
<keyword evidence="8" id="KW-1185">Reference proteome</keyword>
<comment type="cofactor">
    <cofactor evidence="6">
        <name>Mg(2+)</name>
        <dbReference type="ChEBI" id="CHEBI:18420"/>
    </cofactor>
</comment>
<proteinExistence type="inferred from homology"/>
<evidence type="ECO:0000256" key="3">
    <source>
        <dbReference type="ARBA" id="ARBA00022722"/>
    </source>
</evidence>
<dbReference type="RefSeq" id="WP_377357226.1">
    <property type="nucleotide sequence ID" value="NZ_JBHTCM010000006.1"/>
</dbReference>
<comment type="function">
    <text evidence="6">DNA repair enzyme involved in the repair of deaminated bases. Selectively cleaves double-stranded DNA at the second phosphodiester bond 3' to a deoxyinosine leaving behind the intact lesion on the nicked DNA.</text>
</comment>
<sequence length="240" mass="25272">MDLPEIPADWLTPPDLATAARVQRELAGRVVPHGPDGPVRTVAGVDVSQFGRDPSGRVFAAVVLLDAATRETLEVGTAMRVAPIPYVPGFLGFREVPALLAAFQALSRPPDLVLVDGHGISHPRGLGIAAHLGVLLDLPAIGVAKSILVGAPAGEPGPGRGSRVPLVWQGRTIATVLRSKDRVAPLYVSTGHRIDGETAVDWTLRLGGRYRLPEPTRRAHEAANAFRRAWGSGAAEGSDD</sequence>
<comment type="catalytic activity">
    <reaction evidence="6">
        <text>Endonucleolytic cleavage at apurinic or apyrimidinic sites to products with a 5'-phosphate.</text>
        <dbReference type="EC" id="3.1.21.7"/>
    </reaction>
</comment>
<accession>A0ABW2KUM0</accession>
<evidence type="ECO:0000256" key="4">
    <source>
        <dbReference type="ARBA" id="ARBA00022759"/>
    </source>
</evidence>
<name>A0ABW2KUM0_9PROT</name>
<keyword evidence="2 6" id="KW-0963">Cytoplasm</keyword>
<dbReference type="PANTHER" id="PTHR28511:SF1">
    <property type="entry name" value="ENDONUCLEASE V"/>
    <property type="match status" value="1"/>
</dbReference>
<keyword evidence="6" id="KW-0460">Magnesium</keyword>
<dbReference type="GO" id="GO:0004519">
    <property type="term" value="F:endonuclease activity"/>
    <property type="evidence" value="ECO:0007669"/>
    <property type="project" value="UniProtKB-KW"/>
</dbReference>
<keyword evidence="6" id="KW-0234">DNA repair</keyword>
<comment type="similarity">
    <text evidence="6">Belongs to the endonuclease V family.</text>
</comment>
<dbReference type="Proteomes" id="UP001596456">
    <property type="component" value="Unassembled WGS sequence"/>
</dbReference>
<organism evidence="7 8">
    <name type="scientific">Rhodocista pekingensis</name>
    <dbReference type="NCBI Taxonomy" id="201185"/>
    <lineage>
        <taxon>Bacteria</taxon>
        <taxon>Pseudomonadati</taxon>
        <taxon>Pseudomonadota</taxon>
        <taxon>Alphaproteobacteria</taxon>
        <taxon>Rhodospirillales</taxon>
        <taxon>Azospirillaceae</taxon>
        <taxon>Rhodocista</taxon>
    </lineage>
</organism>
<comment type="caution">
    <text evidence="7">The sequence shown here is derived from an EMBL/GenBank/DDBJ whole genome shotgun (WGS) entry which is preliminary data.</text>
</comment>
<dbReference type="CDD" id="cd06559">
    <property type="entry name" value="Endonuclease_V"/>
    <property type="match status" value="1"/>
</dbReference>
<evidence type="ECO:0000313" key="7">
    <source>
        <dbReference type="EMBL" id="MFC7332670.1"/>
    </source>
</evidence>
<comment type="subcellular location">
    <subcellularLocation>
        <location evidence="1 6">Cytoplasm</location>
    </subcellularLocation>
</comment>
<feature type="binding site" evidence="6">
    <location>
        <position position="116"/>
    </location>
    <ligand>
        <name>Mg(2+)</name>
        <dbReference type="ChEBI" id="CHEBI:18420"/>
    </ligand>
</feature>
<dbReference type="Gene3D" id="3.30.2170.10">
    <property type="entry name" value="archaeoglobus fulgidus dsm 4304 superfamily"/>
    <property type="match status" value="1"/>
</dbReference>
<keyword evidence="6" id="KW-0227">DNA damage</keyword>
<dbReference type="Pfam" id="PF04493">
    <property type="entry name" value="Endonuclease_5"/>
    <property type="match status" value="1"/>
</dbReference>
<protein>
    <recommendedName>
        <fullName evidence="6">Endonuclease V</fullName>
        <ecNumber evidence="6">3.1.21.7</ecNumber>
    </recommendedName>
    <alternativeName>
        <fullName evidence="6">Deoxyinosine 3'endonuclease</fullName>
    </alternativeName>
    <alternativeName>
        <fullName evidence="6">Deoxyribonuclease V</fullName>
        <shortName evidence="6">DNase V</shortName>
    </alternativeName>
</protein>
<reference evidence="8" key="1">
    <citation type="journal article" date="2019" name="Int. J. Syst. Evol. Microbiol.">
        <title>The Global Catalogue of Microorganisms (GCM) 10K type strain sequencing project: providing services to taxonomists for standard genome sequencing and annotation.</title>
        <authorList>
            <consortium name="The Broad Institute Genomics Platform"/>
            <consortium name="The Broad Institute Genome Sequencing Center for Infectious Disease"/>
            <person name="Wu L."/>
            <person name="Ma J."/>
        </authorList>
    </citation>
    <scope>NUCLEOTIDE SEQUENCE [LARGE SCALE GENOMIC DNA]</scope>
    <source>
        <strain evidence="8">CGMCC 1.16275</strain>
    </source>
</reference>
<keyword evidence="3 6" id="KW-0540">Nuclease</keyword>
<dbReference type="InterPro" id="IPR007581">
    <property type="entry name" value="Endonuclease-V"/>
</dbReference>
<dbReference type="EMBL" id="JBHTCM010000006">
    <property type="protein sequence ID" value="MFC7332670.1"/>
    <property type="molecule type" value="Genomic_DNA"/>
</dbReference>
<feature type="binding site" evidence="6">
    <location>
        <position position="46"/>
    </location>
    <ligand>
        <name>Mg(2+)</name>
        <dbReference type="ChEBI" id="CHEBI:18420"/>
    </ligand>
</feature>
<dbReference type="HAMAP" id="MF_00801">
    <property type="entry name" value="Endonuclease_5"/>
    <property type="match status" value="1"/>
</dbReference>
<keyword evidence="5 6" id="KW-0378">Hydrolase</keyword>
<evidence type="ECO:0000256" key="5">
    <source>
        <dbReference type="ARBA" id="ARBA00022801"/>
    </source>
</evidence>
<evidence type="ECO:0000256" key="1">
    <source>
        <dbReference type="ARBA" id="ARBA00004496"/>
    </source>
</evidence>
<evidence type="ECO:0000313" key="8">
    <source>
        <dbReference type="Proteomes" id="UP001596456"/>
    </source>
</evidence>
<keyword evidence="6" id="KW-0479">Metal-binding</keyword>
<evidence type="ECO:0000256" key="2">
    <source>
        <dbReference type="ARBA" id="ARBA00022490"/>
    </source>
</evidence>
<feature type="site" description="Interaction with target DNA" evidence="6">
    <location>
        <position position="86"/>
    </location>
</feature>
<gene>
    <name evidence="6" type="primary">nfi</name>
    <name evidence="7" type="ORF">ACFQPS_05810</name>
</gene>
<evidence type="ECO:0000256" key="6">
    <source>
        <dbReference type="HAMAP-Rule" id="MF_00801"/>
    </source>
</evidence>
<keyword evidence="4 6" id="KW-0255">Endonuclease</keyword>